<gene>
    <name evidence="4" type="ORF">ACFO1S_23260</name>
</gene>
<dbReference type="Pfam" id="PF13673">
    <property type="entry name" value="Acetyltransf_10"/>
    <property type="match status" value="1"/>
</dbReference>
<keyword evidence="1" id="KW-0808">Transferase</keyword>
<evidence type="ECO:0000313" key="5">
    <source>
        <dbReference type="Proteomes" id="UP001595755"/>
    </source>
</evidence>
<evidence type="ECO:0000256" key="1">
    <source>
        <dbReference type="ARBA" id="ARBA00022679"/>
    </source>
</evidence>
<dbReference type="Proteomes" id="UP001595755">
    <property type="component" value="Unassembled WGS sequence"/>
</dbReference>
<dbReference type="InterPro" id="IPR016181">
    <property type="entry name" value="Acyl_CoA_acyltransferase"/>
</dbReference>
<reference evidence="5" key="1">
    <citation type="journal article" date="2019" name="Int. J. Syst. Evol. Microbiol.">
        <title>The Global Catalogue of Microorganisms (GCM) 10K type strain sequencing project: providing services to taxonomists for standard genome sequencing and annotation.</title>
        <authorList>
            <consortium name="The Broad Institute Genomics Platform"/>
            <consortium name="The Broad Institute Genome Sequencing Center for Infectious Disease"/>
            <person name="Wu L."/>
            <person name="Ma J."/>
        </authorList>
    </citation>
    <scope>NUCLEOTIDE SEQUENCE [LARGE SCALE GENOMIC DNA]</scope>
    <source>
        <strain evidence="5">CGMCC 4.1641</strain>
    </source>
</reference>
<dbReference type="PANTHER" id="PTHR43800:SF1">
    <property type="entry name" value="PEPTIDYL-LYSINE N-ACETYLTRANSFERASE YJAB"/>
    <property type="match status" value="1"/>
</dbReference>
<dbReference type="SUPFAM" id="SSF55729">
    <property type="entry name" value="Acyl-CoA N-acyltransferases (Nat)"/>
    <property type="match status" value="1"/>
</dbReference>
<dbReference type="EMBL" id="JBHSED010000058">
    <property type="protein sequence ID" value="MFC4306347.1"/>
    <property type="molecule type" value="Genomic_DNA"/>
</dbReference>
<evidence type="ECO:0000259" key="3">
    <source>
        <dbReference type="PROSITE" id="PS51186"/>
    </source>
</evidence>
<dbReference type="PANTHER" id="PTHR43800">
    <property type="entry name" value="PEPTIDYL-LYSINE N-ACETYLTRANSFERASE YJAB"/>
    <property type="match status" value="1"/>
</dbReference>
<feature type="domain" description="N-acetyltransferase" evidence="3">
    <location>
        <begin position="3"/>
        <end position="148"/>
    </location>
</feature>
<evidence type="ECO:0000313" key="4">
    <source>
        <dbReference type="EMBL" id="MFC4306347.1"/>
    </source>
</evidence>
<organism evidence="4 5">
    <name type="scientific">Cohnella boryungensis</name>
    <dbReference type="NCBI Taxonomy" id="768479"/>
    <lineage>
        <taxon>Bacteria</taxon>
        <taxon>Bacillati</taxon>
        <taxon>Bacillota</taxon>
        <taxon>Bacilli</taxon>
        <taxon>Bacillales</taxon>
        <taxon>Paenibacillaceae</taxon>
        <taxon>Cohnella</taxon>
    </lineage>
</organism>
<name>A0ABV8SH98_9BACL</name>
<dbReference type="Gene3D" id="3.40.630.30">
    <property type="match status" value="1"/>
</dbReference>
<sequence>MNIRVTAYDTALHGQLVDIWERAVRATHHFLTEEDIDFYRTVVRGEALLANVVWIAIGAEGQAVGFIGLANSHVEMLFVDPVFHGQGIGKKLIQHAIGQVGPDISVDVNEQNEPAVLFYKRLGFKQVGRSDLDGSGRPFPLLHMKMISE</sequence>
<dbReference type="PROSITE" id="PS51186">
    <property type="entry name" value="GNAT"/>
    <property type="match status" value="1"/>
</dbReference>
<keyword evidence="2" id="KW-0012">Acyltransferase</keyword>
<dbReference type="CDD" id="cd04301">
    <property type="entry name" value="NAT_SF"/>
    <property type="match status" value="1"/>
</dbReference>
<protein>
    <submittedName>
        <fullName evidence="4">Acetyltransferase</fullName>
    </submittedName>
</protein>
<evidence type="ECO:0000256" key="2">
    <source>
        <dbReference type="ARBA" id="ARBA00023315"/>
    </source>
</evidence>
<proteinExistence type="predicted"/>
<dbReference type="RefSeq" id="WP_204601587.1">
    <property type="nucleotide sequence ID" value="NZ_JBHSED010000058.1"/>
</dbReference>
<comment type="caution">
    <text evidence="4">The sequence shown here is derived from an EMBL/GenBank/DDBJ whole genome shotgun (WGS) entry which is preliminary data.</text>
</comment>
<dbReference type="NCBIfam" id="NF007807">
    <property type="entry name" value="PRK10514.1"/>
    <property type="match status" value="1"/>
</dbReference>
<accession>A0ABV8SH98</accession>
<dbReference type="InterPro" id="IPR000182">
    <property type="entry name" value="GNAT_dom"/>
</dbReference>
<keyword evidence="5" id="KW-1185">Reference proteome</keyword>